<name>W0FLQ2_9BACT</name>
<evidence type="ECO:0000313" key="2">
    <source>
        <dbReference type="EMBL" id="AHF23910.1"/>
    </source>
</evidence>
<sequence length="57" mass="6512">MDKVRDFLVKSFGVPRPMNWGYPVLFASLGTILCFFVFRAAYSFLPYTSTSLVGYSF</sequence>
<feature type="non-terminal residue" evidence="2">
    <location>
        <position position="57"/>
    </location>
</feature>
<keyword evidence="1" id="KW-0472">Membrane</keyword>
<keyword evidence="1" id="KW-1133">Transmembrane helix</keyword>
<dbReference type="AlphaFoldDB" id="W0FLQ2"/>
<keyword evidence="1" id="KW-0812">Transmembrane</keyword>
<feature type="transmembrane region" description="Helical" evidence="1">
    <location>
        <begin position="20"/>
        <end position="42"/>
    </location>
</feature>
<reference evidence="2" key="1">
    <citation type="journal article" date="2013" name="PLoS ONE">
        <title>Metagenomic insights into the carbohydrate-active enzymes carried by the microorganisms adhering to solid digesta in the rumen of cows.</title>
        <authorList>
            <person name="Wang L."/>
            <person name="Hatem A."/>
            <person name="Catalyurek U.V."/>
            <person name="Morrison M."/>
            <person name="Yu Z."/>
        </authorList>
    </citation>
    <scope>NUCLEOTIDE SEQUENCE</scope>
</reference>
<dbReference type="EMBL" id="KC246778">
    <property type="protein sequence ID" value="AHF23910.1"/>
    <property type="molecule type" value="Genomic_DNA"/>
</dbReference>
<accession>W0FLQ2</accession>
<organism evidence="2">
    <name type="scientific">uncultured bacterium Contig1759</name>
    <dbReference type="NCBI Taxonomy" id="1393502"/>
    <lineage>
        <taxon>Bacteria</taxon>
        <taxon>environmental samples</taxon>
    </lineage>
</organism>
<evidence type="ECO:0000256" key="1">
    <source>
        <dbReference type="SAM" id="Phobius"/>
    </source>
</evidence>
<protein>
    <submittedName>
        <fullName evidence="2">Uncharacterized protein</fullName>
    </submittedName>
</protein>
<proteinExistence type="predicted"/>